<dbReference type="EMBL" id="BNJF01000007">
    <property type="protein sequence ID" value="GHO49999.1"/>
    <property type="molecule type" value="Genomic_DNA"/>
</dbReference>
<reference evidence="4" key="1">
    <citation type="submission" date="2020-10" db="EMBL/GenBank/DDBJ databases">
        <title>Taxonomic study of unclassified bacteria belonging to the class Ktedonobacteria.</title>
        <authorList>
            <person name="Yabe S."/>
            <person name="Wang C.M."/>
            <person name="Zheng Y."/>
            <person name="Sakai Y."/>
            <person name="Cavaletti L."/>
            <person name="Monciardini P."/>
            <person name="Donadio S."/>
        </authorList>
    </citation>
    <scope>NUCLEOTIDE SEQUENCE</scope>
    <source>
        <strain evidence="4">SOSP1-1</strain>
    </source>
</reference>
<dbReference type="InterPro" id="IPR002933">
    <property type="entry name" value="Peptidase_M20"/>
</dbReference>
<feature type="domain" description="Peptidase M20 dimerisation" evidence="3">
    <location>
        <begin position="145"/>
        <end position="237"/>
    </location>
</feature>
<dbReference type="SUPFAM" id="SSF55031">
    <property type="entry name" value="Bacterial exopeptidase dimerisation domain"/>
    <property type="match status" value="1"/>
</dbReference>
<dbReference type="GO" id="GO:0016787">
    <property type="term" value="F:hydrolase activity"/>
    <property type="evidence" value="ECO:0007669"/>
    <property type="project" value="InterPro"/>
</dbReference>
<evidence type="ECO:0000259" key="3">
    <source>
        <dbReference type="Pfam" id="PF07687"/>
    </source>
</evidence>
<dbReference type="PANTHER" id="PTHR42994:SF2">
    <property type="entry name" value="PEPTIDASE"/>
    <property type="match status" value="1"/>
</dbReference>
<evidence type="ECO:0000313" key="5">
    <source>
        <dbReference type="Proteomes" id="UP000612362"/>
    </source>
</evidence>
<dbReference type="SUPFAM" id="SSF53187">
    <property type="entry name" value="Zn-dependent exopeptidases"/>
    <property type="match status" value="1"/>
</dbReference>
<accession>A0A8J3IDD1</accession>
<gene>
    <name evidence="4" type="ORF">KSX_81620</name>
</gene>
<dbReference type="PANTHER" id="PTHR42994">
    <property type="entry name" value="PEPTIDASE T"/>
    <property type="match status" value="1"/>
</dbReference>
<protein>
    <submittedName>
        <fullName evidence="4">M20/M25/M40 family metallo-hydrolase</fullName>
    </submittedName>
</protein>
<dbReference type="Gene3D" id="3.40.630.10">
    <property type="entry name" value="Zn peptidases"/>
    <property type="match status" value="1"/>
</dbReference>
<name>A0A8J3IDD1_9CHLR</name>
<dbReference type="AlphaFoldDB" id="A0A8J3IDD1"/>
<evidence type="ECO:0000256" key="1">
    <source>
        <dbReference type="ARBA" id="ARBA00001947"/>
    </source>
</evidence>
<dbReference type="InterPro" id="IPR036264">
    <property type="entry name" value="Bact_exopeptidase_dim_dom"/>
</dbReference>
<comment type="cofactor">
    <cofactor evidence="1">
        <name>Zn(2+)</name>
        <dbReference type="ChEBI" id="CHEBI:29105"/>
    </cofactor>
</comment>
<dbReference type="Gene3D" id="3.30.70.360">
    <property type="match status" value="1"/>
</dbReference>
<dbReference type="InterPro" id="IPR011650">
    <property type="entry name" value="Peptidase_M20_dimer"/>
</dbReference>
<proteinExistence type="predicted"/>
<comment type="caution">
    <text evidence="4">The sequence shown here is derived from an EMBL/GenBank/DDBJ whole genome shotgun (WGS) entry which is preliminary data.</text>
</comment>
<evidence type="ECO:0000313" key="4">
    <source>
        <dbReference type="EMBL" id="GHO49999.1"/>
    </source>
</evidence>
<evidence type="ECO:0000256" key="2">
    <source>
        <dbReference type="ARBA" id="ARBA00022833"/>
    </source>
</evidence>
<dbReference type="Pfam" id="PF01546">
    <property type="entry name" value="Peptidase_M20"/>
    <property type="match status" value="1"/>
</dbReference>
<dbReference type="Pfam" id="PF07687">
    <property type="entry name" value="M20_dimer"/>
    <property type="match status" value="1"/>
</dbReference>
<organism evidence="4 5">
    <name type="scientific">Ktedonospora formicarum</name>
    <dbReference type="NCBI Taxonomy" id="2778364"/>
    <lineage>
        <taxon>Bacteria</taxon>
        <taxon>Bacillati</taxon>
        <taxon>Chloroflexota</taxon>
        <taxon>Ktedonobacteria</taxon>
        <taxon>Ktedonobacterales</taxon>
        <taxon>Ktedonobacteraceae</taxon>
        <taxon>Ktedonospora</taxon>
    </lineage>
</organism>
<dbReference type="Proteomes" id="UP000612362">
    <property type="component" value="Unassembled WGS sequence"/>
</dbReference>
<keyword evidence="2" id="KW-0862">Zinc</keyword>
<keyword evidence="5" id="KW-1185">Reference proteome</keyword>
<sequence>MRAYLTQALADLGLESNVDAQGNLIALLPGTGRPLLLNAHMDRVPPGLGHEPILRDGVLYSDGTTNLGADDCAGLTVILEVLCRTLEQNLPHPPLVLVFTVMEETGLCGASRFDASPWQVTEGLVFDNAFEAGVVVSHGAAYEAFDVQIQGRTGHPGKDLDATINALDIFRAARYPHGSLNNDQTRVNIGRLEAGTARNAVPAALTLQGELRSFESVEAIRDYQQAIEEAFVKAAREAGGAANLHFETHSHSYRVDPAEPLLQVYHEALRQRGAPLVARPTFIGSDTSGFRASGIRAITISTGVVNEHSFAECVPLEPLEQLVQDTLTLLKLWQEQEQ</sequence>